<dbReference type="Proteomes" id="UP001162992">
    <property type="component" value="Chromosome 14"/>
</dbReference>
<dbReference type="EMBL" id="CM055105">
    <property type="protein sequence ID" value="KAJ7532054.1"/>
    <property type="molecule type" value="Genomic_DNA"/>
</dbReference>
<evidence type="ECO:0000313" key="2">
    <source>
        <dbReference type="Proteomes" id="UP001162992"/>
    </source>
</evidence>
<comment type="caution">
    <text evidence="1">The sequence shown here is derived from an EMBL/GenBank/DDBJ whole genome shotgun (WGS) entry which is preliminary data.</text>
</comment>
<evidence type="ECO:0000313" key="1">
    <source>
        <dbReference type="EMBL" id="KAJ7532054.1"/>
    </source>
</evidence>
<name>A0ACC2BQL0_DIPCM</name>
<keyword evidence="2" id="KW-1185">Reference proteome</keyword>
<accession>A0ACC2BQL0</accession>
<organism evidence="1 2">
    <name type="scientific">Diphasiastrum complanatum</name>
    <name type="common">Issler's clubmoss</name>
    <name type="synonym">Lycopodium complanatum</name>
    <dbReference type="NCBI Taxonomy" id="34168"/>
    <lineage>
        <taxon>Eukaryota</taxon>
        <taxon>Viridiplantae</taxon>
        <taxon>Streptophyta</taxon>
        <taxon>Embryophyta</taxon>
        <taxon>Tracheophyta</taxon>
        <taxon>Lycopodiopsida</taxon>
        <taxon>Lycopodiales</taxon>
        <taxon>Lycopodiaceae</taxon>
        <taxon>Lycopodioideae</taxon>
        <taxon>Diphasiastrum</taxon>
    </lineage>
</organism>
<proteinExistence type="predicted"/>
<reference evidence="2" key="1">
    <citation type="journal article" date="2024" name="Proc. Natl. Acad. Sci. U.S.A.">
        <title>Extraordinary preservation of gene collinearity over three hundred million years revealed in homosporous lycophytes.</title>
        <authorList>
            <person name="Li C."/>
            <person name="Wickell D."/>
            <person name="Kuo L.Y."/>
            <person name="Chen X."/>
            <person name="Nie B."/>
            <person name="Liao X."/>
            <person name="Peng D."/>
            <person name="Ji J."/>
            <person name="Jenkins J."/>
            <person name="Williams M."/>
            <person name="Shu S."/>
            <person name="Plott C."/>
            <person name="Barry K."/>
            <person name="Rajasekar S."/>
            <person name="Grimwood J."/>
            <person name="Han X."/>
            <person name="Sun S."/>
            <person name="Hou Z."/>
            <person name="He W."/>
            <person name="Dai G."/>
            <person name="Sun C."/>
            <person name="Schmutz J."/>
            <person name="Leebens-Mack J.H."/>
            <person name="Li F.W."/>
            <person name="Wang L."/>
        </authorList>
    </citation>
    <scope>NUCLEOTIDE SEQUENCE [LARGE SCALE GENOMIC DNA]</scope>
    <source>
        <strain evidence="2">cv. PW_Plant_1</strain>
    </source>
</reference>
<sequence>MTKSVLVLNSGSSSLKYALYNLDKSAKCLLRGVVEGIGTPKSLIFHKNAQDGCNVKLEGINVSNHRIGLNKVWELLHVDRGSSSNICAVGHRVAHGGEALTKPALVTDSVKKAIEEAVPLAPLHNPANLEGIKAAEELIKCPQVAVFDTSFHSTLPPYAYMYALPLTLYKELGLRRYGFHGTSYQFVLDESASLLRKSKDSLNFIICHLGAGASMAAIREGKCIDTTMGVTPLEGLVMATRSGDVDPGVFQILASEKGLSTQEISRLLNKESGLYGLCGDKDMRVVWDAAKAGSEKHKLAVDIFVHRIRKYLGAYLVHLKGKVDALVFTAGIGENSVPIRSMVCQGLDAFGISLDEKKNNQDAKEKREIQSADSKIKVLVVPTDEELCIAQQTLQVLRI</sequence>
<gene>
    <name evidence="1" type="ORF">O6H91_14G070400</name>
</gene>
<protein>
    <submittedName>
        <fullName evidence="1">Uncharacterized protein</fullName>
    </submittedName>
</protein>